<keyword evidence="5" id="KW-1185">Reference proteome</keyword>
<gene>
    <name evidence="2" type="ORF">AA2016_1206</name>
    <name evidence="3" type="ORF">FHS67_006227</name>
</gene>
<feature type="domain" description="Zorya protein ZorC EH" evidence="1">
    <location>
        <begin position="67"/>
        <end position="445"/>
    </location>
</feature>
<dbReference type="Pfam" id="PF15611">
    <property type="entry name" value="EH_Signature"/>
    <property type="match status" value="1"/>
</dbReference>
<dbReference type="EMBL" id="JACICB010000037">
    <property type="protein sequence ID" value="MBB3709868.1"/>
    <property type="molecule type" value="Genomic_DNA"/>
</dbReference>
<organism evidence="2 4">
    <name type="scientific">Aminobacter aminovorans</name>
    <name type="common">Chelatobacter heintzii</name>
    <dbReference type="NCBI Taxonomy" id="83263"/>
    <lineage>
        <taxon>Bacteria</taxon>
        <taxon>Pseudomonadati</taxon>
        <taxon>Pseudomonadota</taxon>
        <taxon>Alphaproteobacteria</taxon>
        <taxon>Hyphomicrobiales</taxon>
        <taxon>Phyllobacteriaceae</taxon>
        <taxon>Aminobacter</taxon>
    </lineage>
</organism>
<dbReference type="KEGG" id="aak:AA2016_1206"/>
<accession>A0AAC9AQA1</accession>
<dbReference type="EMBL" id="CP015005">
    <property type="protein sequence ID" value="AMS40141.1"/>
    <property type="molecule type" value="Genomic_DNA"/>
</dbReference>
<name>A0AAC9AQA1_AMIAI</name>
<dbReference type="InterPro" id="IPR028943">
    <property type="entry name" value="ZorC_EH_Signature_dom"/>
</dbReference>
<evidence type="ECO:0000313" key="3">
    <source>
        <dbReference type="EMBL" id="MBB3709868.1"/>
    </source>
</evidence>
<sequence>MSALLKEAINELVIRHGPSTTPVIEPAIVRLARKLPEGKGDLRGAKNYEEIAVRLKIALGRGERLSKAQARDGAWCLWETKVAIAAEPDLLDPFLAQLRALKHKASSRALAFSYLISFHAGGPGFAAVAEALRDLASVMGEPFEELHRTLQIFNEDQGPHLIGDAAFAERKSPAVILEEHGLRLQQVLAGGYVEPCARRVLQRAAEDQRLPALERLEFIQLVAVKSGTQKLNFPTHKDLVANALLRPHSGREVNKTIKDRTLDFLIALDGLGDPRTKSGNWVNIPEARDVAISWLTEQALRQFLDVVEEVNPNVNWRYRRKFWEAMHARGIISGAWVVLDGNGINEAYRRFGRNVRFGRFSSSSSGVQAGHAVLLLRIGAGLCVEWSFSGKCRFWADAQRSGAPQLYEQYYDAGELKTGERYAPIEEIIHLPHTGLNAWQHKAARRIASMTAERFNSRDYM</sequence>
<dbReference type="AlphaFoldDB" id="A0AAC9AQA1"/>
<dbReference type="Proteomes" id="UP000075755">
    <property type="component" value="Chromosome"/>
</dbReference>
<proteinExistence type="predicted"/>
<evidence type="ECO:0000313" key="5">
    <source>
        <dbReference type="Proteomes" id="UP000577697"/>
    </source>
</evidence>
<dbReference type="Proteomes" id="UP000577697">
    <property type="component" value="Unassembled WGS sequence"/>
</dbReference>
<reference evidence="2 4" key="1">
    <citation type="submission" date="2016-03" db="EMBL/GenBank/DDBJ databases">
        <title>Complete genome of Aminobacter aminovorans KCTC 2477.</title>
        <authorList>
            <person name="Kim K.M."/>
        </authorList>
    </citation>
    <scope>NUCLEOTIDE SEQUENCE [LARGE SCALE GENOMIC DNA]</scope>
    <source>
        <strain evidence="2 4">KCTC 2477</strain>
    </source>
</reference>
<dbReference type="RefSeq" id="WP_067956427.1">
    <property type="nucleotide sequence ID" value="NZ_CP015005.1"/>
</dbReference>
<evidence type="ECO:0000313" key="2">
    <source>
        <dbReference type="EMBL" id="AMS40141.1"/>
    </source>
</evidence>
<reference evidence="3 5" key="2">
    <citation type="submission" date="2020-08" db="EMBL/GenBank/DDBJ databases">
        <title>Genomic Encyclopedia of Type Strains, Phase IV (KMG-IV): sequencing the most valuable type-strain genomes for metagenomic binning, comparative biology and taxonomic classification.</title>
        <authorList>
            <person name="Goeker M."/>
        </authorList>
    </citation>
    <scope>NUCLEOTIDE SEQUENCE [LARGE SCALE GENOMIC DNA]</scope>
    <source>
        <strain evidence="3 5">DSM 10368</strain>
    </source>
</reference>
<evidence type="ECO:0000259" key="1">
    <source>
        <dbReference type="Pfam" id="PF15611"/>
    </source>
</evidence>
<evidence type="ECO:0000313" key="4">
    <source>
        <dbReference type="Proteomes" id="UP000075755"/>
    </source>
</evidence>
<protein>
    <recommendedName>
        <fullName evidence="1">Zorya protein ZorC EH domain-containing protein</fullName>
    </recommendedName>
</protein>